<reference evidence="2" key="1">
    <citation type="submission" date="2014-12" db="EMBL/GenBank/DDBJ databases">
        <title>Insight into the proteome of Arion vulgaris.</title>
        <authorList>
            <person name="Aradska J."/>
            <person name="Bulat T."/>
            <person name="Smidak R."/>
            <person name="Sarate P."/>
            <person name="Gangsoo J."/>
            <person name="Sialana F."/>
            <person name="Bilban M."/>
            <person name="Lubec G."/>
        </authorList>
    </citation>
    <scope>NUCLEOTIDE SEQUENCE</scope>
    <source>
        <tissue evidence="2">Skin</tissue>
    </source>
</reference>
<evidence type="ECO:0000259" key="1">
    <source>
        <dbReference type="Pfam" id="PF19277"/>
    </source>
</evidence>
<dbReference type="GO" id="GO:0004366">
    <property type="term" value="F:glycerol-3-phosphate O-acyltransferase activity"/>
    <property type="evidence" value="ECO:0007669"/>
    <property type="project" value="TreeGrafter"/>
</dbReference>
<dbReference type="EMBL" id="HACG01001590">
    <property type="protein sequence ID" value="CEK48455.1"/>
    <property type="molecule type" value="Transcribed_RNA"/>
</dbReference>
<dbReference type="GO" id="GO:0006072">
    <property type="term" value="P:glycerol-3-phosphate metabolic process"/>
    <property type="evidence" value="ECO:0007669"/>
    <property type="project" value="TreeGrafter"/>
</dbReference>
<feature type="domain" description="GPAT/DHAPAT C-terminal" evidence="1">
    <location>
        <begin position="2"/>
        <end position="159"/>
    </location>
</feature>
<feature type="non-terminal residue" evidence="2">
    <location>
        <position position="1"/>
    </location>
</feature>
<dbReference type="AlphaFoldDB" id="A0A0B6XYX2"/>
<name>A0A0B6XYX2_9EUPU</name>
<protein>
    <recommendedName>
        <fullName evidence="1">GPAT/DHAPAT C-terminal domain-containing protein</fullName>
    </recommendedName>
</protein>
<dbReference type="PANTHER" id="PTHR12563">
    <property type="entry name" value="GLYCEROL-3-PHOSPHATE ACYLTRANSFERASE"/>
    <property type="match status" value="1"/>
</dbReference>
<dbReference type="Pfam" id="PF19277">
    <property type="entry name" value="GPAT_C"/>
    <property type="match status" value="1"/>
</dbReference>
<dbReference type="PANTHER" id="PTHR12563:SF23">
    <property type="entry name" value="BCDNA.GH07066"/>
    <property type="match status" value="1"/>
</dbReference>
<accession>A0A0B6XYX2</accession>
<organism evidence="2">
    <name type="scientific">Arion vulgaris</name>
    <dbReference type="NCBI Taxonomy" id="1028688"/>
    <lineage>
        <taxon>Eukaryota</taxon>
        <taxon>Metazoa</taxon>
        <taxon>Spiralia</taxon>
        <taxon>Lophotrochozoa</taxon>
        <taxon>Mollusca</taxon>
        <taxon>Gastropoda</taxon>
        <taxon>Heterobranchia</taxon>
        <taxon>Euthyneura</taxon>
        <taxon>Panpulmonata</taxon>
        <taxon>Eupulmonata</taxon>
        <taxon>Stylommatophora</taxon>
        <taxon>Helicina</taxon>
        <taxon>Arionoidea</taxon>
        <taxon>Arionidae</taxon>
        <taxon>Arion</taxon>
    </lineage>
</organism>
<dbReference type="InterPro" id="IPR022284">
    <property type="entry name" value="GPAT/DHAPAT"/>
</dbReference>
<dbReference type="GO" id="GO:0008654">
    <property type="term" value="P:phospholipid biosynthetic process"/>
    <property type="evidence" value="ECO:0007669"/>
    <property type="project" value="TreeGrafter"/>
</dbReference>
<dbReference type="GO" id="GO:0031966">
    <property type="term" value="C:mitochondrial membrane"/>
    <property type="evidence" value="ECO:0007669"/>
    <property type="project" value="TreeGrafter"/>
</dbReference>
<evidence type="ECO:0000313" key="2">
    <source>
        <dbReference type="EMBL" id="CEK48455.1"/>
    </source>
</evidence>
<dbReference type="GO" id="GO:0019432">
    <property type="term" value="P:triglyceride biosynthetic process"/>
    <property type="evidence" value="ECO:0007669"/>
    <property type="project" value="TreeGrafter"/>
</dbReference>
<proteinExistence type="predicted"/>
<feature type="non-terminal residue" evidence="2">
    <location>
        <position position="161"/>
    </location>
</feature>
<dbReference type="GO" id="GO:0006631">
    <property type="term" value="P:fatty acid metabolic process"/>
    <property type="evidence" value="ECO:0007669"/>
    <property type="project" value="TreeGrafter"/>
</dbReference>
<gene>
    <name evidence="2" type="primary">ORF4017</name>
</gene>
<dbReference type="InterPro" id="IPR045520">
    <property type="entry name" value="GPAT/DHAPAT_C"/>
</dbReference>
<sequence>YRQGVYMRELTNGVHWMIRELQALHTDVGFCGQIEDVILYAQNLLGDHLITKKWHEENSDLKFYPNLSLPFVFELNYYSNLVTTHFALESILATAVLYEGGLSLFHLPTSSPIPETKVMREKVLDIAEELCLIIHNEFIFLPPCENLNTVLSGMLESFISK</sequence>